<reference evidence="1 2" key="1">
    <citation type="journal article" date="2012" name="Appl. Environ. Microbiol.">
        <title>Short-read sequencing for genomic analysis of the brown rot fungus Fibroporia radiculosa.</title>
        <authorList>
            <person name="Tang J.D."/>
            <person name="Perkins A.D."/>
            <person name="Sonstegard T.S."/>
            <person name="Schroeder S.G."/>
            <person name="Burgess S.C."/>
            <person name="Diehl S.V."/>
        </authorList>
    </citation>
    <scope>NUCLEOTIDE SEQUENCE [LARGE SCALE GENOMIC DNA]</scope>
    <source>
        <strain evidence="1 2">TFFH 294</strain>
    </source>
</reference>
<dbReference type="AlphaFoldDB" id="J4GIV2"/>
<dbReference type="RefSeq" id="XP_012176809.1">
    <property type="nucleotide sequence ID" value="XM_012321419.1"/>
</dbReference>
<gene>
    <name evidence="1" type="ORF">FIBRA_09088</name>
</gene>
<keyword evidence="2" id="KW-1185">Reference proteome</keyword>
<dbReference type="GeneID" id="24101688"/>
<accession>J4GIV2</accession>
<dbReference type="OrthoDB" id="3244737at2759"/>
<evidence type="ECO:0000313" key="2">
    <source>
        <dbReference type="Proteomes" id="UP000006352"/>
    </source>
</evidence>
<organism evidence="1 2">
    <name type="scientific">Fibroporia radiculosa</name>
    <dbReference type="NCBI Taxonomy" id="599839"/>
    <lineage>
        <taxon>Eukaryota</taxon>
        <taxon>Fungi</taxon>
        <taxon>Dikarya</taxon>
        <taxon>Basidiomycota</taxon>
        <taxon>Agaricomycotina</taxon>
        <taxon>Agaricomycetes</taxon>
        <taxon>Polyporales</taxon>
        <taxon>Fibroporiaceae</taxon>
        <taxon>Fibroporia</taxon>
    </lineage>
</organism>
<dbReference type="InParanoid" id="J4GIV2"/>
<sequence>MQAKALRSEISRGLSYASAIYLLENTTISANEAVNSNIASGDGGARTFRLGGISRDEVDILTLTSSLLSLQNAAKPKSALKTTLLSIADYYAGDIDSDPDGDGLLGFASGLSDEIRARQKRTFGHESLVRDQHERIQKLVGQINAVRPRTAENKGIRIFELFVRSRYIQVGGKLLDALTTLPLLVNATRAVQADVTAISIEAALLKLSILRSRAHIALYGHSSYKAPGDTMNQALAAAHNKLRVRERAQENEEHYLGAKFALYEGLLGLVDRREGGFAQVVADMARVKKEAEECKKDLRRLGWTGD</sequence>
<evidence type="ECO:0000313" key="1">
    <source>
        <dbReference type="EMBL" id="CCM06788.1"/>
    </source>
</evidence>
<name>J4GIV2_9APHY</name>
<proteinExistence type="predicted"/>
<dbReference type="HOGENOM" id="CLU_086084_0_0_1"/>
<dbReference type="EMBL" id="HE797501">
    <property type="protein sequence ID" value="CCM06788.1"/>
    <property type="molecule type" value="Genomic_DNA"/>
</dbReference>
<dbReference type="Proteomes" id="UP000006352">
    <property type="component" value="Unassembled WGS sequence"/>
</dbReference>
<protein>
    <submittedName>
        <fullName evidence="1">Uncharacterized protein</fullName>
    </submittedName>
</protein>